<dbReference type="OrthoDB" id="10624432at2759"/>
<keyword evidence="1" id="KW-0812">Transmembrane</keyword>
<dbReference type="EMBL" id="CAJFCJ010000006">
    <property type="protein sequence ID" value="CAD5116773.1"/>
    <property type="molecule type" value="Genomic_DNA"/>
</dbReference>
<feature type="transmembrane region" description="Helical" evidence="1">
    <location>
        <begin position="64"/>
        <end position="83"/>
    </location>
</feature>
<keyword evidence="1" id="KW-0472">Membrane</keyword>
<comment type="caution">
    <text evidence="2">The sequence shown here is derived from an EMBL/GenBank/DDBJ whole genome shotgun (WGS) entry which is preliminary data.</text>
</comment>
<evidence type="ECO:0000313" key="3">
    <source>
        <dbReference type="Proteomes" id="UP000549394"/>
    </source>
</evidence>
<name>A0A7I8VQ92_9ANNE</name>
<evidence type="ECO:0000313" key="2">
    <source>
        <dbReference type="EMBL" id="CAD5116773.1"/>
    </source>
</evidence>
<dbReference type="Proteomes" id="UP000549394">
    <property type="component" value="Unassembled WGS sequence"/>
</dbReference>
<gene>
    <name evidence="2" type="ORF">DGYR_LOCUS5367</name>
</gene>
<protein>
    <submittedName>
        <fullName evidence="2">Uncharacterized protein</fullName>
    </submittedName>
</protein>
<evidence type="ECO:0000256" key="1">
    <source>
        <dbReference type="SAM" id="Phobius"/>
    </source>
</evidence>
<proteinExistence type="predicted"/>
<sequence>MVSLATLLSAISFLIGALIPYAARLTVAKLLVISMEIGVRGGEIAAKVIEDSVQKPEGDIANCSLTVCTTVSLLPCLIGCLALRTYKKRKGILDTFEEVKEGQSEINNRGRKFGHQIIEEEDEEDLDKENPVFDKPELLEAKETTC</sequence>
<keyword evidence="3" id="KW-1185">Reference proteome</keyword>
<reference evidence="2 3" key="1">
    <citation type="submission" date="2020-08" db="EMBL/GenBank/DDBJ databases">
        <authorList>
            <person name="Hejnol A."/>
        </authorList>
    </citation>
    <scope>NUCLEOTIDE SEQUENCE [LARGE SCALE GENOMIC DNA]</scope>
</reference>
<dbReference type="AlphaFoldDB" id="A0A7I8VQ92"/>
<organism evidence="2 3">
    <name type="scientific">Dimorphilus gyrociliatus</name>
    <dbReference type="NCBI Taxonomy" id="2664684"/>
    <lineage>
        <taxon>Eukaryota</taxon>
        <taxon>Metazoa</taxon>
        <taxon>Spiralia</taxon>
        <taxon>Lophotrochozoa</taxon>
        <taxon>Annelida</taxon>
        <taxon>Polychaeta</taxon>
        <taxon>Polychaeta incertae sedis</taxon>
        <taxon>Dinophilidae</taxon>
        <taxon>Dimorphilus</taxon>
    </lineage>
</organism>
<keyword evidence="1" id="KW-1133">Transmembrane helix</keyword>
<accession>A0A7I8VQ92</accession>